<sequence length="156" mass="17646">MDMIARRKFNHITAGLLSKFLTRYNDIDGYWALGVLYTQARACGNRVEIDVLHGRARPDFPACSSMARSWALNLREALGRHGIAPDALAAASMLLEFGLVPMPNIPSYPNDHKFGADFRATLRLQSRDGRTFVRQDRGYCMPHVEFCGRRSTRWTG</sequence>
<dbReference type="RefSeq" id="WP_281909072.1">
    <property type="nucleotide sequence ID" value="NZ_AP026966.1"/>
</dbReference>
<dbReference type="Proteomes" id="UP001163336">
    <property type="component" value="Chromosome"/>
</dbReference>
<evidence type="ECO:0000313" key="2">
    <source>
        <dbReference type="Proteomes" id="UP001163336"/>
    </source>
</evidence>
<protein>
    <submittedName>
        <fullName evidence="1">Uncharacterized protein</fullName>
    </submittedName>
</protein>
<gene>
    <name evidence="1" type="ORF">MasN3_35880</name>
</gene>
<name>A0ABM8C9Z0_9BURK</name>
<accession>A0ABM8C9Z0</accession>
<evidence type="ECO:0000313" key="1">
    <source>
        <dbReference type="EMBL" id="BDT60094.1"/>
    </source>
</evidence>
<keyword evidence="2" id="KW-1185">Reference proteome</keyword>
<reference evidence="1" key="1">
    <citation type="submission" date="2022-11" db="EMBL/GenBank/DDBJ databases">
        <title>Isolation and characterization of PLA-degrading bacterium Massilia sp. from Antarctic soil.</title>
        <authorList>
            <person name="Sato K."/>
            <person name="Gomez-Fuentes C."/>
            <person name="Ahmad S.A."/>
            <person name="Zulkharnain A."/>
        </authorList>
    </citation>
    <scope>NUCLEOTIDE SEQUENCE</scope>
    <source>
        <strain evidence="1">N-3</strain>
    </source>
</reference>
<organism evidence="1 2">
    <name type="scientific">Massilia varians</name>
    <dbReference type="NCBI Taxonomy" id="457921"/>
    <lineage>
        <taxon>Bacteria</taxon>
        <taxon>Pseudomonadati</taxon>
        <taxon>Pseudomonadota</taxon>
        <taxon>Betaproteobacteria</taxon>
        <taxon>Burkholderiales</taxon>
        <taxon>Oxalobacteraceae</taxon>
        <taxon>Telluria group</taxon>
        <taxon>Massilia</taxon>
    </lineage>
</organism>
<dbReference type="EMBL" id="AP026966">
    <property type="protein sequence ID" value="BDT60094.1"/>
    <property type="molecule type" value="Genomic_DNA"/>
</dbReference>
<proteinExistence type="predicted"/>